<reference evidence="1 2" key="1">
    <citation type="journal article" date="2019" name="Commun. Biol.">
        <title>The bagworm genome reveals a unique fibroin gene that provides high tensile strength.</title>
        <authorList>
            <person name="Kono N."/>
            <person name="Nakamura H."/>
            <person name="Ohtoshi R."/>
            <person name="Tomita M."/>
            <person name="Numata K."/>
            <person name="Arakawa K."/>
        </authorList>
    </citation>
    <scope>NUCLEOTIDE SEQUENCE [LARGE SCALE GENOMIC DNA]</scope>
</reference>
<gene>
    <name evidence="1" type="ORF">EVAR_59353_1</name>
</gene>
<proteinExistence type="predicted"/>
<protein>
    <submittedName>
        <fullName evidence="1">Uncharacterized protein</fullName>
    </submittedName>
</protein>
<dbReference type="AlphaFoldDB" id="A0A4C2A0L7"/>
<organism evidence="1 2">
    <name type="scientific">Eumeta variegata</name>
    <name type="common">Bagworm moth</name>
    <name type="synonym">Eumeta japonica</name>
    <dbReference type="NCBI Taxonomy" id="151549"/>
    <lineage>
        <taxon>Eukaryota</taxon>
        <taxon>Metazoa</taxon>
        <taxon>Ecdysozoa</taxon>
        <taxon>Arthropoda</taxon>
        <taxon>Hexapoda</taxon>
        <taxon>Insecta</taxon>
        <taxon>Pterygota</taxon>
        <taxon>Neoptera</taxon>
        <taxon>Endopterygota</taxon>
        <taxon>Lepidoptera</taxon>
        <taxon>Glossata</taxon>
        <taxon>Ditrysia</taxon>
        <taxon>Tineoidea</taxon>
        <taxon>Psychidae</taxon>
        <taxon>Oiketicinae</taxon>
        <taxon>Eumeta</taxon>
    </lineage>
</organism>
<dbReference type="OrthoDB" id="414730at2759"/>
<evidence type="ECO:0000313" key="2">
    <source>
        <dbReference type="Proteomes" id="UP000299102"/>
    </source>
</evidence>
<name>A0A4C2A0L7_EUMVA</name>
<keyword evidence="2" id="KW-1185">Reference proteome</keyword>
<evidence type="ECO:0000313" key="1">
    <source>
        <dbReference type="EMBL" id="GBP93810.1"/>
    </source>
</evidence>
<comment type="caution">
    <text evidence="1">The sequence shown here is derived from an EMBL/GenBank/DDBJ whole genome shotgun (WGS) entry which is preliminary data.</text>
</comment>
<dbReference type="Proteomes" id="UP000299102">
    <property type="component" value="Unassembled WGS sequence"/>
</dbReference>
<dbReference type="EMBL" id="BGZK01002421">
    <property type="protein sequence ID" value="GBP93810.1"/>
    <property type="molecule type" value="Genomic_DNA"/>
</dbReference>
<accession>A0A4C2A0L7</accession>
<sequence>MRQVASSFSREKAIHRSSLILLKNNTKYKERSDIVSLSVERTIEEWGAPPKAGVERYQGERNMFAFLKEKIIWRILGGSSSGNIKVRHPLPPSLAASYPVH</sequence>